<dbReference type="Proteomes" id="UP000029981">
    <property type="component" value="Chromosome 6"/>
</dbReference>
<dbReference type="Gramene" id="KGN48682">
    <property type="protein sequence ID" value="KGN48682"/>
    <property type="gene ID" value="Csa_6G497320"/>
</dbReference>
<keyword evidence="2" id="KW-1185">Reference proteome</keyword>
<dbReference type="OMA" id="GEMEYTR"/>
<proteinExistence type="predicted"/>
<gene>
    <name evidence="1" type="ORF">Csa_6G497320</name>
</gene>
<reference evidence="1 2" key="4">
    <citation type="journal article" date="2011" name="BMC Genomics">
        <title>RNA-Seq improves annotation of protein-coding genes in the cucumber genome.</title>
        <authorList>
            <person name="Li Z."/>
            <person name="Zhang Z."/>
            <person name="Yan P."/>
            <person name="Huang S."/>
            <person name="Fei Z."/>
            <person name="Lin K."/>
        </authorList>
    </citation>
    <scope>NUCLEOTIDE SEQUENCE [LARGE SCALE GENOMIC DNA]</scope>
    <source>
        <strain evidence="2">cv. 9930</strain>
    </source>
</reference>
<evidence type="ECO:0000313" key="2">
    <source>
        <dbReference type="Proteomes" id="UP000029981"/>
    </source>
</evidence>
<dbReference type="EMBL" id="CM002927">
    <property type="protein sequence ID" value="KGN48682.1"/>
    <property type="molecule type" value="Genomic_DNA"/>
</dbReference>
<protein>
    <submittedName>
        <fullName evidence="1">Uncharacterized protein</fullName>
    </submittedName>
</protein>
<dbReference type="AlphaFoldDB" id="A0A0A0KJW1"/>
<evidence type="ECO:0000313" key="1">
    <source>
        <dbReference type="EMBL" id="KGN48682.1"/>
    </source>
</evidence>
<sequence length="101" mass="11617">MDRDLGCRRLPYLSGCVPSSPACFPIHEGVEYTRIHGGAGAKRSGWRWRYLLRKWVKDGMNIYGSKSLSFQYDAVSYSQNFDEGSRCYESCHRENEIGISR</sequence>
<reference evidence="1 2" key="2">
    <citation type="journal article" date="2009" name="PLoS ONE">
        <title>An integrated genetic and cytogenetic map of the cucumber genome.</title>
        <authorList>
            <person name="Ren Y."/>
            <person name="Zhang Z."/>
            <person name="Liu J."/>
            <person name="Staub J.E."/>
            <person name="Han Y."/>
            <person name="Cheng Z."/>
            <person name="Li X."/>
            <person name="Lu J."/>
            <person name="Miao H."/>
            <person name="Kang H."/>
            <person name="Xie B."/>
            <person name="Gu X."/>
            <person name="Wang X."/>
            <person name="Du Y."/>
            <person name="Jin W."/>
            <person name="Huang S."/>
        </authorList>
    </citation>
    <scope>NUCLEOTIDE SEQUENCE [LARGE SCALE GENOMIC DNA]</scope>
    <source>
        <strain evidence="2">cv. 9930</strain>
    </source>
</reference>
<organism evidence="1 2">
    <name type="scientific">Cucumis sativus</name>
    <name type="common">Cucumber</name>
    <dbReference type="NCBI Taxonomy" id="3659"/>
    <lineage>
        <taxon>Eukaryota</taxon>
        <taxon>Viridiplantae</taxon>
        <taxon>Streptophyta</taxon>
        <taxon>Embryophyta</taxon>
        <taxon>Tracheophyta</taxon>
        <taxon>Spermatophyta</taxon>
        <taxon>Magnoliopsida</taxon>
        <taxon>eudicotyledons</taxon>
        <taxon>Gunneridae</taxon>
        <taxon>Pentapetalae</taxon>
        <taxon>rosids</taxon>
        <taxon>fabids</taxon>
        <taxon>Cucurbitales</taxon>
        <taxon>Cucurbitaceae</taxon>
        <taxon>Benincaseae</taxon>
        <taxon>Cucumis</taxon>
    </lineage>
</organism>
<reference evidence="1 2" key="1">
    <citation type="journal article" date="2009" name="Nat. Genet.">
        <title>The genome of the cucumber, Cucumis sativus L.</title>
        <authorList>
            <person name="Huang S."/>
            <person name="Li R."/>
            <person name="Zhang Z."/>
            <person name="Li L."/>
            <person name="Gu X."/>
            <person name="Fan W."/>
            <person name="Lucas W.J."/>
            <person name="Wang X."/>
            <person name="Xie B."/>
            <person name="Ni P."/>
            <person name="Ren Y."/>
            <person name="Zhu H."/>
            <person name="Li J."/>
            <person name="Lin K."/>
            <person name="Jin W."/>
            <person name="Fei Z."/>
            <person name="Li G."/>
            <person name="Staub J."/>
            <person name="Kilian A."/>
            <person name="van der Vossen E.A."/>
            <person name="Wu Y."/>
            <person name="Guo J."/>
            <person name="He J."/>
            <person name="Jia Z."/>
            <person name="Ren Y."/>
            <person name="Tian G."/>
            <person name="Lu Y."/>
            <person name="Ruan J."/>
            <person name="Qian W."/>
            <person name="Wang M."/>
            <person name="Huang Q."/>
            <person name="Li B."/>
            <person name="Xuan Z."/>
            <person name="Cao J."/>
            <person name="Asan"/>
            <person name="Wu Z."/>
            <person name="Zhang J."/>
            <person name="Cai Q."/>
            <person name="Bai Y."/>
            <person name="Zhao B."/>
            <person name="Han Y."/>
            <person name="Li Y."/>
            <person name="Li X."/>
            <person name="Wang S."/>
            <person name="Shi Q."/>
            <person name="Liu S."/>
            <person name="Cho W.K."/>
            <person name="Kim J.Y."/>
            <person name="Xu Y."/>
            <person name="Heller-Uszynska K."/>
            <person name="Miao H."/>
            <person name="Cheng Z."/>
            <person name="Zhang S."/>
            <person name="Wu J."/>
            <person name="Yang Y."/>
            <person name="Kang H."/>
            <person name="Li M."/>
            <person name="Liang H."/>
            <person name="Ren X."/>
            <person name="Shi Z."/>
            <person name="Wen M."/>
            <person name="Jian M."/>
            <person name="Yang H."/>
            <person name="Zhang G."/>
            <person name="Yang Z."/>
            <person name="Chen R."/>
            <person name="Liu S."/>
            <person name="Li J."/>
            <person name="Ma L."/>
            <person name="Liu H."/>
            <person name="Zhou Y."/>
            <person name="Zhao J."/>
            <person name="Fang X."/>
            <person name="Li G."/>
            <person name="Fang L."/>
            <person name="Li Y."/>
            <person name="Liu D."/>
            <person name="Zheng H."/>
            <person name="Zhang Y."/>
            <person name="Qin N."/>
            <person name="Li Z."/>
            <person name="Yang G."/>
            <person name="Yang S."/>
            <person name="Bolund L."/>
            <person name="Kristiansen K."/>
            <person name="Zheng H."/>
            <person name="Li S."/>
            <person name="Zhang X."/>
            <person name="Yang H."/>
            <person name="Wang J."/>
            <person name="Sun R."/>
            <person name="Zhang B."/>
            <person name="Jiang S."/>
            <person name="Wang J."/>
            <person name="Du Y."/>
            <person name="Li S."/>
        </authorList>
    </citation>
    <scope>NUCLEOTIDE SEQUENCE [LARGE SCALE GENOMIC DNA]</scope>
    <source>
        <strain evidence="2">cv. 9930</strain>
    </source>
</reference>
<accession>A0A0A0KJW1</accession>
<name>A0A0A0KJW1_CUCSA</name>
<reference evidence="1 2" key="3">
    <citation type="journal article" date="2010" name="BMC Genomics">
        <title>Transcriptome sequencing and comparative analysis of cucumber flowers with different sex types.</title>
        <authorList>
            <person name="Guo S."/>
            <person name="Zheng Y."/>
            <person name="Joung J.G."/>
            <person name="Liu S."/>
            <person name="Zhang Z."/>
            <person name="Crasta O.R."/>
            <person name="Sobral B.W."/>
            <person name="Xu Y."/>
            <person name="Huang S."/>
            <person name="Fei Z."/>
        </authorList>
    </citation>
    <scope>NUCLEOTIDE SEQUENCE [LARGE SCALE GENOMIC DNA]</scope>
    <source>
        <strain evidence="2">cv. 9930</strain>
    </source>
</reference>